<gene>
    <name evidence="1" type="ORF">GCM10010201_02130</name>
</gene>
<name>A0ABN3MXR2_9ACTN</name>
<reference evidence="1 2" key="1">
    <citation type="journal article" date="2019" name="Int. J. Syst. Evol. Microbiol.">
        <title>The Global Catalogue of Microorganisms (GCM) 10K type strain sequencing project: providing services to taxonomists for standard genome sequencing and annotation.</title>
        <authorList>
            <consortium name="The Broad Institute Genomics Platform"/>
            <consortium name="The Broad Institute Genome Sequencing Center for Infectious Disease"/>
            <person name="Wu L."/>
            <person name="Ma J."/>
        </authorList>
    </citation>
    <scope>NUCLEOTIDE SEQUENCE [LARGE SCALE GENOMIC DNA]</scope>
    <source>
        <strain evidence="1 2">JCM 3367</strain>
    </source>
</reference>
<keyword evidence="2" id="KW-1185">Reference proteome</keyword>
<sequence>MNTVNTTLTLPTQPKPQRRRTVVENNDYAAFTRRIIAAHGRRVAAGDVEALRDLTALSVVLDEAITTAVIGLRRTYGYSWAEIGSRLGITRQAAQQRFGGTG</sequence>
<dbReference type="EMBL" id="BAAARY010000001">
    <property type="protein sequence ID" value="GAA2510901.1"/>
    <property type="molecule type" value="Genomic_DNA"/>
</dbReference>
<accession>A0ABN3MXR2</accession>
<proteinExistence type="predicted"/>
<comment type="caution">
    <text evidence="1">The sequence shown here is derived from an EMBL/GenBank/DDBJ whole genome shotgun (WGS) entry which is preliminary data.</text>
</comment>
<evidence type="ECO:0000313" key="2">
    <source>
        <dbReference type="Proteomes" id="UP001499978"/>
    </source>
</evidence>
<evidence type="ECO:0000313" key="1">
    <source>
        <dbReference type="EMBL" id="GAA2510901.1"/>
    </source>
</evidence>
<organism evidence="1 2">
    <name type="scientific">Pilimelia columellifera subsp. columellifera</name>
    <dbReference type="NCBI Taxonomy" id="706583"/>
    <lineage>
        <taxon>Bacteria</taxon>
        <taxon>Bacillati</taxon>
        <taxon>Actinomycetota</taxon>
        <taxon>Actinomycetes</taxon>
        <taxon>Micromonosporales</taxon>
        <taxon>Micromonosporaceae</taxon>
        <taxon>Pilimelia</taxon>
    </lineage>
</organism>
<dbReference type="RefSeq" id="WP_344166829.1">
    <property type="nucleotide sequence ID" value="NZ_BAAARY010000001.1"/>
</dbReference>
<protein>
    <submittedName>
        <fullName evidence="1">Uncharacterized protein</fullName>
    </submittedName>
</protein>
<dbReference type="Proteomes" id="UP001499978">
    <property type="component" value="Unassembled WGS sequence"/>
</dbReference>